<sequence>MSSNENPDLFWDLSAISNKQLASNFFKKVASAFCVYSPSVEKIYSNFEVILPRDSNSGLIVLPNPYAFHDMFSFINNASIKQTGIMLHPGESFGHQGGLYLSLPMRGNKRSKMLEFVKGINLINNTYKAKPGNQLFLPVLVNGDLREFKAAHPYLHLHRIDVAELGNLSQFERQDIQDSIYHRFKQIDKLLVAPTA</sequence>
<evidence type="ECO:0000313" key="2">
    <source>
        <dbReference type="Proteomes" id="UP000280792"/>
    </source>
</evidence>
<dbReference type="EMBL" id="QWEZ01000001">
    <property type="protein sequence ID" value="RRJ83926.1"/>
    <property type="molecule type" value="Genomic_DNA"/>
</dbReference>
<name>A0A3P3VQJ7_9GAMM</name>
<proteinExistence type="predicted"/>
<dbReference type="RefSeq" id="WP_125014354.1">
    <property type="nucleotide sequence ID" value="NZ_QWEZ01000001.1"/>
</dbReference>
<dbReference type="AlphaFoldDB" id="A0A3P3VQJ7"/>
<accession>A0A3P3VQJ7</accession>
<protein>
    <submittedName>
        <fullName evidence="1">Uncharacterized protein</fullName>
    </submittedName>
</protein>
<reference evidence="1 2" key="1">
    <citation type="submission" date="2018-08" db="EMBL/GenBank/DDBJ databases">
        <authorList>
            <person name="Khan S.A."/>
        </authorList>
    </citation>
    <scope>NUCLEOTIDE SEQUENCE [LARGE SCALE GENOMIC DNA]</scope>
    <source>
        <strain evidence="1 2">GTF-13</strain>
    </source>
</reference>
<reference evidence="1 2" key="2">
    <citation type="submission" date="2018-12" db="EMBL/GenBank/DDBJ databases">
        <title>Simiduia agarivorans gen. nov., sp. nov., a marine, agarolytic bacterium isolated from shallow coastal water from Keelung, Taiwan.</title>
        <authorList>
            <person name="Shieh W.Y."/>
        </authorList>
    </citation>
    <scope>NUCLEOTIDE SEQUENCE [LARGE SCALE GENOMIC DNA]</scope>
    <source>
        <strain evidence="1 2">GTF-13</strain>
    </source>
</reference>
<comment type="caution">
    <text evidence="1">The sequence shown here is derived from an EMBL/GenBank/DDBJ whole genome shotgun (WGS) entry which is preliminary data.</text>
</comment>
<evidence type="ECO:0000313" key="1">
    <source>
        <dbReference type="EMBL" id="RRJ83926.1"/>
    </source>
</evidence>
<keyword evidence="2" id="KW-1185">Reference proteome</keyword>
<organism evidence="1 2">
    <name type="scientific">Aestuariirhabdus litorea</name>
    <dbReference type="NCBI Taxonomy" id="2528527"/>
    <lineage>
        <taxon>Bacteria</taxon>
        <taxon>Pseudomonadati</taxon>
        <taxon>Pseudomonadota</taxon>
        <taxon>Gammaproteobacteria</taxon>
        <taxon>Oceanospirillales</taxon>
        <taxon>Aestuariirhabdaceae</taxon>
        <taxon>Aestuariirhabdus</taxon>
    </lineage>
</organism>
<gene>
    <name evidence="1" type="ORF">D0544_02050</name>
</gene>
<dbReference type="Proteomes" id="UP000280792">
    <property type="component" value="Unassembled WGS sequence"/>
</dbReference>